<keyword evidence="12" id="KW-0564">Palmitate</keyword>
<dbReference type="PANTHER" id="PTHR33619">
    <property type="entry name" value="POLYSACCHARIDE EXPORT PROTEIN GFCE-RELATED"/>
    <property type="match status" value="1"/>
</dbReference>
<comment type="subcellular location">
    <subcellularLocation>
        <location evidence="1">Cell outer membrane</location>
        <topology evidence="1">Multi-pass membrane protein</topology>
    </subcellularLocation>
</comment>
<dbReference type="InterPro" id="IPR049712">
    <property type="entry name" value="Poly_export"/>
</dbReference>
<feature type="domain" description="Soluble ligand binding" evidence="16">
    <location>
        <begin position="281"/>
        <end position="328"/>
    </location>
</feature>
<evidence type="ECO:0000256" key="8">
    <source>
        <dbReference type="ARBA" id="ARBA00023047"/>
    </source>
</evidence>
<dbReference type="GO" id="GO:0015159">
    <property type="term" value="F:polysaccharide transmembrane transporter activity"/>
    <property type="evidence" value="ECO:0007669"/>
    <property type="project" value="InterPro"/>
</dbReference>
<feature type="domain" description="SLBB" evidence="17">
    <location>
        <begin position="192"/>
        <end position="273"/>
    </location>
</feature>
<evidence type="ECO:0000256" key="9">
    <source>
        <dbReference type="ARBA" id="ARBA00023065"/>
    </source>
</evidence>
<evidence type="ECO:0000256" key="1">
    <source>
        <dbReference type="ARBA" id="ARBA00004571"/>
    </source>
</evidence>
<evidence type="ECO:0000313" key="18">
    <source>
        <dbReference type="EMBL" id="RJO61674.1"/>
    </source>
</evidence>
<keyword evidence="3" id="KW-0813">Transport</keyword>
<evidence type="ECO:0000259" key="16">
    <source>
        <dbReference type="Pfam" id="PF10531"/>
    </source>
</evidence>
<feature type="domain" description="SLBB" evidence="17">
    <location>
        <begin position="458"/>
        <end position="538"/>
    </location>
</feature>
<evidence type="ECO:0000256" key="3">
    <source>
        <dbReference type="ARBA" id="ARBA00022448"/>
    </source>
</evidence>
<dbReference type="GO" id="GO:0006811">
    <property type="term" value="P:monoatomic ion transport"/>
    <property type="evidence" value="ECO:0007669"/>
    <property type="project" value="UniProtKB-KW"/>
</dbReference>
<evidence type="ECO:0000259" key="15">
    <source>
        <dbReference type="Pfam" id="PF02563"/>
    </source>
</evidence>
<keyword evidence="7" id="KW-0732">Signal</keyword>
<evidence type="ECO:0000256" key="4">
    <source>
        <dbReference type="ARBA" id="ARBA00022452"/>
    </source>
</evidence>
<keyword evidence="4" id="KW-1134">Transmembrane beta strand</keyword>
<feature type="domain" description="Soluble ligand binding" evidence="16">
    <location>
        <begin position="373"/>
        <end position="418"/>
    </location>
</feature>
<dbReference type="GO" id="GO:0015288">
    <property type="term" value="F:porin activity"/>
    <property type="evidence" value="ECO:0007669"/>
    <property type="project" value="UniProtKB-KW"/>
</dbReference>
<protein>
    <recommendedName>
        <fullName evidence="20">Polysaccharide export protein</fullName>
    </recommendedName>
</protein>
<dbReference type="GO" id="GO:0009279">
    <property type="term" value="C:cell outer membrane"/>
    <property type="evidence" value="ECO:0007669"/>
    <property type="project" value="UniProtKB-SubCell"/>
</dbReference>
<keyword evidence="9" id="KW-0406">Ion transport</keyword>
<keyword evidence="14" id="KW-0449">Lipoprotein</keyword>
<evidence type="ECO:0000259" key="17">
    <source>
        <dbReference type="Pfam" id="PF22461"/>
    </source>
</evidence>
<evidence type="ECO:0000256" key="7">
    <source>
        <dbReference type="ARBA" id="ARBA00022729"/>
    </source>
</evidence>
<evidence type="ECO:0000313" key="19">
    <source>
        <dbReference type="Proteomes" id="UP000285655"/>
    </source>
</evidence>
<proteinExistence type="inferred from homology"/>
<comment type="similarity">
    <text evidence="2">Belongs to the BexD/CtrA/VexA family.</text>
</comment>
<dbReference type="GO" id="GO:0046930">
    <property type="term" value="C:pore complex"/>
    <property type="evidence" value="ECO:0007669"/>
    <property type="project" value="UniProtKB-KW"/>
</dbReference>
<dbReference type="Pfam" id="PF22461">
    <property type="entry name" value="SLBB_2"/>
    <property type="match status" value="3"/>
</dbReference>
<dbReference type="EMBL" id="QZJW01000014">
    <property type="protein sequence ID" value="RJO61674.1"/>
    <property type="molecule type" value="Genomic_DNA"/>
</dbReference>
<dbReference type="Gene3D" id="3.10.560.10">
    <property type="entry name" value="Outer membrane lipoprotein wza domain like"/>
    <property type="match status" value="5"/>
</dbReference>
<feature type="domain" description="Polysaccharide export protein N-terminal" evidence="15">
    <location>
        <begin position="28"/>
        <end position="101"/>
    </location>
</feature>
<sequence length="543" mass="59956">MKKLIVVIFIYIALSLSAFDVISIAADETFYKVGMNDSLLIKVLDHDELETITTVSSDGNINFPFIGTVHVKNMSLSEIEKEITKRLGEGYMKFPVVTVSLLKSLSKNVYAYGEVFRRGAIPFEERMTLLMALSTAGGITEDGLYGELKVRRKQKGINIYKDISIDLKGTIAGTVKDISLEPDDIIIVERNKEFFIHGAVNIPGKKALEKNMTVLRALSKAGGLTSEGLHGKVIVKRKQKEKNTYEEIVVDLKGMKEGGVKGDMLLQPDDDLIIERNETFSIQGEVATRGRFALEKDMTVFKALLMAGGVSKDGSYGKVKVRRKHAGSPGGYEDIIESKLDDGVIEDSAVEDTVLQTDDVIVVERIKTILMQGEVTSRGRFTLEKDMTVLKALLQAGGIAKDGLYGRVKVRRKNEKNAGDFKDIIESKLENGVIQDKVLEDMLLEPDDIIVVERNSTFLIYGEVNKVGEYVLQDDMTILKAITIAGGVTKWGAENKVKILRQKPNKSGIDIIKVNIKDVLDGDISKDIKLEEGDTVVVTAGIF</sequence>
<keyword evidence="5" id="KW-0762">Sugar transport</keyword>
<comment type="caution">
    <text evidence="18">The sequence shown here is derived from an EMBL/GenBank/DDBJ whole genome shotgun (WGS) entry which is preliminary data.</text>
</comment>
<name>A0A419DEY5_9BACT</name>
<dbReference type="Gene3D" id="3.30.1950.10">
    <property type="entry name" value="wza like domain"/>
    <property type="match status" value="1"/>
</dbReference>
<evidence type="ECO:0000256" key="13">
    <source>
        <dbReference type="ARBA" id="ARBA00023237"/>
    </source>
</evidence>
<gene>
    <name evidence="18" type="ORF">C4544_02120</name>
</gene>
<dbReference type="Pfam" id="PF10531">
    <property type="entry name" value="SLBB"/>
    <property type="match status" value="2"/>
</dbReference>
<evidence type="ECO:0000256" key="12">
    <source>
        <dbReference type="ARBA" id="ARBA00023139"/>
    </source>
</evidence>
<reference evidence="18 19" key="1">
    <citation type="journal article" date="2017" name="ISME J.">
        <title>Energy and carbon metabolisms in a deep terrestrial subsurface fluid microbial community.</title>
        <authorList>
            <person name="Momper L."/>
            <person name="Jungbluth S.P."/>
            <person name="Lee M.D."/>
            <person name="Amend J.P."/>
        </authorList>
    </citation>
    <scope>NUCLEOTIDE SEQUENCE [LARGE SCALE GENOMIC DNA]</scope>
    <source>
        <strain evidence="18">SURF_29</strain>
    </source>
</reference>
<accession>A0A419DEY5</accession>
<evidence type="ECO:0000256" key="6">
    <source>
        <dbReference type="ARBA" id="ARBA00022692"/>
    </source>
</evidence>
<evidence type="ECO:0000256" key="11">
    <source>
        <dbReference type="ARBA" id="ARBA00023136"/>
    </source>
</evidence>
<evidence type="ECO:0000256" key="2">
    <source>
        <dbReference type="ARBA" id="ARBA00009450"/>
    </source>
</evidence>
<evidence type="ECO:0000256" key="5">
    <source>
        <dbReference type="ARBA" id="ARBA00022597"/>
    </source>
</evidence>
<evidence type="ECO:0000256" key="10">
    <source>
        <dbReference type="ARBA" id="ARBA00023114"/>
    </source>
</evidence>
<keyword evidence="11" id="KW-0472">Membrane</keyword>
<evidence type="ECO:0000256" key="14">
    <source>
        <dbReference type="ARBA" id="ARBA00023288"/>
    </source>
</evidence>
<dbReference type="AlphaFoldDB" id="A0A419DEY5"/>
<dbReference type="InterPro" id="IPR003715">
    <property type="entry name" value="Poly_export_N"/>
</dbReference>
<dbReference type="Pfam" id="PF02563">
    <property type="entry name" value="Poly_export"/>
    <property type="match status" value="1"/>
</dbReference>
<dbReference type="PANTHER" id="PTHR33619:SF3">
    <property type="entry name" value="POLYSACCHARIDE EXPORT PROTEIN GFCE-RELATED"/>
    <property type="match status" value="1"/>
</dbReference>
<organism evidence="18 19">
    <name type="scientific">candidate division WS5 bacterium</name>
    <dbReference type="NCBI Taxonomy" id="2093353"/>
    <lineage>
        <taxon>Bacteria</taxon>
        <taxon>candidate division WS5</taxon>
    </lineage>
</organism>
<dbReference type="Proteomes" id="UP000285655">
    <property type="component" value="Unassembled WGS sequence"/>
</dbReference>
<keyword evidence="10" id="KW-0626">Porin</keyword>
<evidence type="ECO:0008006" key="20">
    <source>
        <dbReference type="Google" id="ProtNLM"/>
    </source>
</evidence>
<dbReference type="InterPro" id="IPR019554">
    <property type="entry name" value="Soluble_ligand-bd"/>
</dbReference>
<keyword evidence="13" id="KW-0998">Cell outer membrane</keyword>
<keyword evidence="8" id="KW-0625">Polysaccharide transport</keyword>
<feature type="domain" description="SLBB" evidence="17">
    <location>
        <begin position="107"/>
        <end position="188"/>
    </location>
</feature>
<dbReference type="InterPro" id="IPR054765">
    <property type="entry name" value="SLBB_dom"/>
</dbReference>
<keyword evidence="6" id="KW-0812">Transmembrane</keyword>